<reference evidence="2 3" key="1">
    <citation type="submission" date="2024-11" db="EMBL/GenBank/DDBJ databases">
        <title>Chromosome-level genome assembly of Eucalyptus globulus Labill. provides insights into its genome evolution.</title>
        <authorList>
            <person name="Li X."/>
        </authorList>
    </citation>
    <scope>NUCLEOTIDE SEQUENCE [LARGE SCALE GENOMIC DNA]</scope>
    <source>
        <strain evidence="2">CL2024</strain>
        <tissue evidence="2">Fresh tender leaves</tissue>
    </source>
</reference>
<evidence type="ECO:0000259" key="1">
    <source>
        <dbReference type="Pfam" id="PF12680"/>
    </source>
</evidence>
<name>A0ABD3KIQ0_EUCGL</name>
<evidence type="ECO:0000313" key="3">
    <source>
        <dbReference type="Proteomes" id="UP001634007"/>
    </source>
</evidence>
<dbReference type="EMBL" id="JBJKBG010000005">
    <property type="protein sequence ID" value="KAL3738179.1"/>
    <property type="molecule type" value="Genomic_DNA"/>
</dbReference>
<gene>
    <name evidence="2" type="ORF">ACJRO7_019673</name>
</gene>
<proteinExistence type="predicted"/>
<dbReference type="InterPro" id="IPR032710">
    <property type="entry name" value="NTF2-like_dom_sf"/>
</dbReference>
<dbReference type="PANTHER" id="PTHR33698">
    <property type="entry name" value="NUCLEAR TRANSPORT FACTOR 2 (NTF2)-LIKE PROTEIN"/>
    <property type="match status" value="1"/>
</dbReference>
<dbReference type="AlphaFoldDB" id="A0ABD3KIQ0"/>
<feature type="domain" description="SnoaL-like" evidence="1">
    <location>
        <begin position="83"/>
        <end position="178"/>
    </location>
</feature>
<organism evidence="2 3">
    <name type="scientific">Eucalyptus globulus</name>
    <name type="common">Tasmanian blue gum</name>
    <dbReference type="NCBI Taxonomy" id="34317"/>
    <lineage>
        <taxon>Eukaryota</taxon>
        <taxon>Viridiplantae</taxon>
        <taxon>Streptophyta</taxon>
        <taxon>Embryophyta</taxon>
        <taxon>Tracheophyta</taxon>
        <taxon>Spermatophyta</taxon>
        <taxon>Magnoliopsida</taxon>
        <taxon>eudicotyledons</taxon>
        <taxon>Gunneridae</taxon>
        <taxon>Pentapetalae</taxon>
        <taxon>rosids</taxon>
        <taxon>malvids</taxon>
        <taxon>Myrtales</taxon>
        <taxon>Myrtaceae</taxon>
        <taxon>Myrtoideae</taxon>
        <taxon>Eucalypteae</taxon>
        <taxon>Eucalyptus</taxon>
    </lineage>
</organism>
<dbReference type="Gene3D" id="3.10.450.50">
    <property type="match status" value="1"/>
</dbReference>
<sequence length="278" mass="32066">MAHSITFSRLPSTCRSCTNSGISGGSIALNTSIFERRSQFARKEIKTQGVRIHNRRKLTLACTLRNESNPTPRSNSPGERASQLYERINDKKWEALKEIISEDCCFEDYSFPTPFKGNKEVLLFFKQLTSSMGNHVKFNPKHISDDDKTAWVNWHLEWKGHEIPFTRGCSFYECSKDGDRLVIRKAQVFAESPIKPGGIVLILLKNITSLFDNFPTQTERFLKSPHAIVQWTMRIYNIFLAPFISTLLESYINSWKLMARMLSNALSMIIFILKLFFH</sequence>
<protein>
    <recommendedName>
        <fullName evidence="1">SnoaL-like domain-containing protein</fullName>
    </recommendedName>
</protein>
<dbReference type="Pfam" id="PF12680">
    <property type="entry name" value="SnoaL_2"/>
    <property type="match status" value="1"/>
</dbReference>
<evidence type="ECO:0000313" key="2">
    <source>
        <dbReference type="EMBL" id="KAL3738179.1"/>
    </source>
</evidence>
<dbReference type="InterPro" id="IPR037401">
    <property type="entry name" value="SnoaL-like"/>
</dbReference>
<keyword evidence="3" id="KW-1185">Reference proteome</keyword>
<comment type="caution">
    <text evidence="2">The sequence shown here is derived from an EMBL/GenBank/DDBJ whole genome shotgun (WGS) entry which is preliminary data.</text>
</comment>
<dbReference type="Proteomes" id="UP001634007">
    <property type="component" value="Unassembled WGS sequence"/>
</dbReference>
<dbReference type="SUPFAM" id="SSF54427">
    <property type="entry name" value="NTF2-like"/>
    <property type="match status" value="1"/>
</dbReference>
<dbReference type="PANTHER" id="PTHR33698:SF1">
    <property type="entry name" value="NUCLEAR TRANSPORT FACTOR 2 (NTF2) FAMILY PROTEIN"/>
    <property type="match status" value="1"/>
</dbReference>
<accession>A0ABD3KIQ0</accession>